<comment type="caution">
    <text evidence="1">The sequence shown here is derived from an EMBL/GenBank/DDBJ whole genome shotgun (WGS) entry which is preliminary data.</text>
</comment>
<gene>
    <name evidence="1" type="ORF">QFC24_001086</name>
</gene>
<sequence>MLFAAAATAPVETSSAPEPSLSRSNRSGGYNTSRTITPESASTYLSDLLSLPSTRPFPPQLALRILTHKSYRAAHLLGYGHSTRTGSAATASAAIESEQNGSAPHNARLAFLGKRALVSYLMMFLHQQALVGAVSSTLAEPSSSSPATISEEGAFASSLSRSATLTGLNLSGELGAEHAFEDKIANLTHRTNLGRSVGQQWDLEQVMRWESNWVSVYLFPRCFSASVNGSRWVHVESGNDKDVVGASGVGCKMVLRAFS</sequence>
<name>A0ACC2XX64_9TREE</name>
<organism evidence="1 2">
    <name type="scientific">Naganishia onofrii</name>
    <dbReference type="NCBI Taxonomy" id="1851511"/>
    <lineage>
        <taxon>Eukaryota</taxon>
        <taxon>Fungi</taxon>
        <taxon>Dikarya</taxon>
        <taxon>Basidiomycota</taxon>
        <taxon>Agaricomycotina</taxon>
        <taxon>Tremellomycetes</taxon>
        <taxon>Filobasidiales</taxon>
        <taxon>Filobasidiaceae</taxon>
        <taxon>Naganishia</taxon>
    </lineage>
</organism>
<dbReference type="Proteomes" id="UP001234202">
    <property type="component" value="Unassembled WGS sequence"/>
</dbReference>
<accession>A0ACC2XX64</accession>
<dbReference type="EMBL" id="JASBWV010000002">
    <property type="protein sequence ID" value="KAJ9127676.1"/>
    <property type="molecule type" value="Genomic_DNA"/>
</dbReference>
<evidence type="ECO:0000313" key="2">
    <source>
        <dbReference type="Proteomes" id="UP001234202"/>
    </source>
</evidence>
<reference evidence="1" key="1">
    <citation type="submission" date="2023-04" db="EMBL/GenBank/DDBJ databases">
        <title>Draft Genome sequencing of Naganishia species isolated from polar environments using Oxford Nanopore Technology.</title>
        <authorList>
            <person name="Leo P."/>
            <person name="Venkateswaran K."/>
        </authorList>
    </citation>
    <scope>NUCLEOTIDE SEQUENCE</scope>
    <source>
        <strain evidence="1">DBVPG 5303</strain>
    </source>
</reference>
<keyword evidence="2" id="KW-1185">Reference proteome</keyword>
<proteinExistence type="predicted"/>
<protein>
    <submittedName>
        <fullName evidence="1">Uncharacterized protein</fullName>
    </submittedName>
</protein>
<evidence type="ECO:0000313" key="1">
    <source>
        <dbReference type="EMBL" id="KAJ9127676.1"/>
    </source>
</evidence>